<keyword evidence="1" id="KW-0812">Transmembrane</keyword>
<sequence length="224" mass="24639">MSIALFHFAKAIESTAHHLGLGKFEVSEHWKCPKCLHDDPELCTNCKESWLHEVSNIEYSDAFERRLNITAGSAGCVMGITGALANASMGFWEEGDVMEQITEVVKARLPALMLVSPAWRMIYNYVLILLFVISVSAIFASVSVATFIMALNPGAKRHWRHMTFGVYVVLLSEILAYIFLFCSGVTIAEMAFAFGPLVVGAGALLCVVAMRKSEIKKVDVEKGS</sequence>
<evidence type="ECO:0000256" key="1">
    <source>
        <dbReference type="SAM" id="Phobius"/>
    </source>
</evidence>
<dbReference type="OrthoDB" id="3486193at2759"/>
<feature type="transmembrane region" description="Helical" evidence="1">
    <location>
        <begin position="193"/>
        <end position="210"/>
    </location>
</feature>
<dbReference type="EMBL" id="KZ613912">
    <property type="protein sequence ID" value="PMD51196.1"/>
    <property type="molecule type" value="Genomic_DNA"/>
</dbReference>
<evidence type="ECO:0000313" key="2">
    <source>
        <dbReference type="EMBL" id="PMD51196.1"/>
    </source>
</evidence>
<keyword evidence="1" id="KW-1133">Transmembrane helix</keyword>
<dbReference type="InParanoid" id="A0A2J6SKA2"/>
<feature type="transmembrane region" description="Helical" evidence="1">
    <location>
        <begin position="164"/>
        <end position="187"/>
    </location>
</feature>
<organism evidence="2 3">
    <name type="scientific">Hyaloscypha bicolor E</name>
    <dbReference type="NCBI Taxonomy" id="1095630"/>
    <lineage>
        <taxon>Eukaryota</taxon>
        <taxon>Fungi</taxon>
        <taxon>Dikarya</taxon>
        <taxon>Ascomycota</taxon>
        <taxon>Pezizomycotina</taxon>
        <taxon>Leotiomycetes</taxon>
        <taxon>Helotiales</taxon>
        <taxon>Hyaloscyphaceae</taxon>
        <taxon>Hyaloscypha</taxon>
        <taxon>Hyaloscypha bicolor</taxon>
    </lineage>
</organism>
<keyword evidence="3" id="KW-1185">Reference proteome</keyword>
<dbReference type="RefSeq" id="XP_024728100.1">
    <property type="nucleotide sequence ID" value="XM_024881687.1"/>
</dbReference>
<dbReference type="GeneID" id="36589764"/>
<dbReference type="AlphaFoldDB" id="A0A2J6SKA2"/>
<protein>
    <submittedName>
        <fullName evidence="2">Uncharacterized protein</fullName>
    </submittedName>
</protein>
<feature type="transmembrane region" description="Helical" evidence="1">
    <location>
        <begin position="122"/>
        <end position="152"/>
    </location>
</feature>
<reference evidence="2 3" key="1">
    <citation type="submission" date="2016-04" db="EMBL/GenBank/DDBJ databases">
        <title>A degradative enzymes factory behind the ericoid mycorrhizal symbiosis.</title>
        <authorList>
            <consortium name="DOE Joint Genome Institute"/>
            <person name="Martino E."/>
            <person name="Morin E."/>
            <person name="Grelet G."/>
            <person name="Kuo A."/>
            <person name="Kohler A."/>
            <person name="Daghino S."/>
            <person name="Barry K."/>
            <person name="Choi C."/>
            <person name="Cichocki N."/>
            <person name="Clum A."/>
            <person name="Copeland A."/>
            <person name="Hainaut M."/>
            <person name="Haridas S."/>
            <person name="Labutti K."/>
            <person name="Lindquist E."/>
            <person name="Lipzen A."/>
            <person name="Khouja H.-R."/>
            <person name="Murat C."/>
            <person name="Ohm R."/>
            <person name="Olson A."/>
            <person name="Spatafora J."/>
            <person name="Veneault-Fourrey C."/>
            <person name="Henrissat B."/>
            <person name="Grigoriev I."/>
            <person name="Martin F."/>
            <person name="Perotto S."/>
        </authorList>
    </citation>
    <scope>NUCLEOTIDE SEQUENCE [LARGE SCALE GENOMIC DNA]</scope>
    <source>
        <strain evidence="2 3">E</strain>
    </source>
</reference>
<keyword evidence="1" id="KW-0472">Membrane</keyword>
<gene>
    <name evidence="2" type="ORF">K444DRAFT_620347</name>
</gene>
<dbReference type="Proteomes" id="UP000235371">
    <property type="component" value="Unassembled WGS sequence"/>
</dbReference>
<proteinExistence type="predicted"/>
<accession>A0A2J6SKA2</accession>
<name>A0A2J6SKA2_9HELO</name>
<evidence type="ECO:0000313" key="3">
    <source>
        <dbReference type="Proteomes" id="UP000235371"/>
    </source>
</evidence>